<reference evidence="2 3" key="1">
    <citation type="journal article" date="2016" name="Nat. Commun.">
        <title>Thousands of microbial genomes shed light on interconnected biogeochemical processes in an aquifer system.</title>
        <authorList>
            <person name="Anantharaman K."/>
            <person name="Brown C.T."/>
            <person name="Hug L.A."/>
            <person name="Sharon I."/>
            <person name="Castelle C.J."/>
            <person name="Probst A.J."/>
            <person name="Thomas B.C."/>
            <person name="Singh A."/>
            <person name="Wilkins M.J."/>
            <person name="Karaoz U."/>
            <person name="Brodie E.L."/>
            <person name="Williams K.H."/>
            <person name="Hubbard S.S."/>
            <person name="Banfield J.F."/>
        </authorList>
    </citation>
    <scope>NUCLEOTIDE SEQUENCE [LARGE SCALE GENOMIC DNA]</scope>
</reference>
<keyword evidence="1" id="KW-0812">Transmembrane</keyword>
<protein>
    <recommendedName>
        <fullName evidence="4">Lipopolysaccharide assembly protein A domain-containing protein</fullName>
    </recommendedName>
</protein>
<evidence type="ECO:0000313" key="3">
    <source>
        <dbReference type="Proteomes" id="UP000177810"/>
    </source>
</evidence>
<evidence type="ECO:0000256" key="1">
    <source>
        <dbReference type="SAM" id="Phobius"/>
    </source>
</evidence>
<evidence type="ECO:0000313" key="2">
    <source>
        <dbReference type="EMBL" id="OGZ31955.1"/>
    </source>
</evidence>
<dbReference type="Proteomes" id="UP000177810">
    <property type="component" value="Unassembled WGS sequence"/>
</dbReference>
<organism evidence="2 3">
    <name type="scientific">Candidatus Portnoybacteria bacterium RBG_13_40_8</name>
    <dbReference type="NCBI Taxonomy" id="1801990"/>
    <lineage>
        <taxon>Bacteria</taxon>
        <taxon>Candidatus Portnoyibacteriota</taxon>
    </lineage>
</organism>
<keyword evidence="1" id="KW-1133">Transmembrane helix</keyword>
<comment type="caution">
    <text evidence="2">The sequence shown here is derived from an EMBL/GenBank/DDBJ whole genome shotgun (WGS) entry which is preliminary data.</text>
</comment>
<feature type="transmembrane region" description="Helical" evidence="1">
    <location>
        <begin position="43"/>
        <end position="69"/>
    </location>
</feature>
<sequence>MKINFKTILKLILATVFALVWFILVQAEYEIITKPELAKDFAIISGIWLVIFFGFVLLSIAAAIIGLLYSIRKSREQKMGLPR</sequence>
<evidence type="ECO:0008006" key="4">
    <source>
        <dbReference type="Google" id="ProtNLM"/>
    </source>
</evidence>
<accession>A0A1G2F1M8</accession>
<name>A0A1G2F1M8_9BACT</name>
<dbReference type="AlphaFoldDB" id="A0A1G2F1M8"/>
<dbReference type="EMBL" id="MHMT01000029">
    <property type="protein sequence ID" value="OGZ31955.1"/>
    <property type="molecule type" value="Genomic_DNA"/>
</dbReference>
<dbReference type="STRING" id="1801990.A2V69_03545"/>
<proteinExistence type="predicted"/>
<gene>
    <name evidence="2" type="ORF">A2V69_03545</name>
</gene>
<keyword evidence="1" id="KW-0472">Membrane</keyword>